<sequence>MGFEAIYKLSVVLSMVDRLTSPIRSVGGEVQGAMGKINGMSQSFGNMITGGAAMAAAGTQIAAGVLQPVEATFETRKALGELSSLGVKDLQAVEDAAKEFSSTWAGTTKPEFISAAYDIKSGIASLSDEGVAGYTRVAGLTATATKSTIGEMTDLFATGYGIYKDYYSDLSDMEFAEIFSAGISNSVQAFKTTGSGMAESIKTLGASATTAQVPLEEQLAVLGMLQATMSGSEAGTKYRAFLKSAAKGGEELGLKFTDANNQLLSMPEILGILKGKFGDTIDAAEKMDLQKAFGDAEAVALIDLMYNKTGDMQDNILMLYDSMGQGTAATQQMADAINNTEPAKFEQLKQKVHNTAESIGNTLLPTINDLMGRIDGVLTKADAWIANNQDLVRVIMQVALIVGAFLAVGGTTITVVGTVGRIFTGTAGMILKFGGVLKAIPGGLQTMYLKALYAGDAVRGAFTKIQAAGSIAAGGVKTFASGVVSMGKSALTAATTALKPLIASVWGFTSALLANPITWIVIAIVALIAVFVLLYNKCEWFRNGVNAIWDGIKAGASAVASFFSNMFNGIKNVASNVLEAARSTVSEKLNNIKAAYEANGGGIKGIAAGAVEAVKGYYTAGFTFLDNLTGGKLSAIAGKFGEGIQKIKDKISGAMNWFKESGKKILQTFADGIQSAISAPVNAVKGGLQKIRQMLPFSDAKEGPLSTLTLSGRRVLETFGTGIKQAENIPADTVEQSFQRMHFTTARPEQQKEKMDPLEPGTNREQEGTGKTITKQTIIEHLEINPDLNKMKDLKSLFDLIDELKAFVDSNHTDADPEPQPT</sequence>
<evidence type="ECO:0000256" key="2">
    <source>
        <dbReference type="SAM" id="MobiDB-lite"/>
    </source>
</evidence>
<evidence type="ECO:0000256" key="3">
    <source>
        <dbReference type="SAM" id="Phobius"/>
    </source>
</evidence>
<keyword evidence="3" id="KW-0472">Membrane</keyword>
<dbReference type="RefSeq" id="WP_117530954.1">
    <property type="nucleotide sequence ID" value="NZ_JBKVAZ010000005.1"/>
</dbReference>
<protein>
    <submittedName>
        <fullName evidence="5">Phage tail tape measure protein</fullName>
    </submittedName>
</protein>
<dbReference type="NCBIfam" id="TIGR01760">
    <property type="entry name" value="tape_meas_TP901"/>
    <property type="match status" value="1"/>
</dbReference>
<dbReference type="PANTHER" id="PTHR37813:SF1">
    <property type="entry name" value="FELS-2 PROPHAGE PROTEIN"/>
    <property type="match status" value="1"/>
</dbReference>
<dbReference type="Proteomes" id="UP000261166">
    <property type="component" value="Unassembled WGS sequence"/>
</dbReference>
<feature type="region of interest" description="Disordered" evidence="2">
    <location>
        <begin position="745"/>
        <end position="771"/>
    </location>
</feature>
<name>A0A3E3IWJ4_9FIRM</name>
<gene>
    <name evidence="5" type="ORF">DWY69_13700</name>
</gene>
<organism evidence="5 6">
    <name type="scientific">Eisenbergiella massiliensis</name>
    <dbReference type="NCBI Taxonomy" id="1720294"/>
    <lineage>
        <taxon>Bacteria</taxon>
        <taxon>Bacillati</taxon>
        <taxon>Bacillota</taxon>
        <taxon>Clostridia</taxon>
        <taxon>Lachnospirales</taxon>
        <taxon>Lachnospiraceae</taxon>
        <taxon>Eisenbergiella</taxon>
    </lineage>
</organism>
<keyword evidence="1" id="KW-1188">Viral release from host cell</keyword>
<keyword evidence="3" id="KW-1133">Transmembrane helix</keyword>
<comment type="caution">
    <text evidence="5">The sequence shown here is derived from an EMBL/GenBank/DDBJ whole genome shotgun (WGS) entry which is preliminary data.</text>
</comment>
<dbReference type="InterPro" id="IPR010090">
    <property type="entry name" value="Phage_tape_meas"/>
</dbReference>
<evidence type="ECO:0000256" key="1">
    <source>
        <dbReference type="ARBA" id="ARBA00022612"/>
    </source>
</evidence>
<dbReference type="Pfam" id="PF10145">
    <property type="entry name" value="PhageMin_Tail"/>
    <property type="match status" value="1"/>
</dbReference>
<feature type="domain" description="Phage tail tape measure protein" evidence="4">
    <location>
        <begin position="94"/>
        <end position="294"/>
    </location>
</feature>
<dbReference type="OrthoDB" id="28713at2"/>
<feature type="compositionally biased region" description="Basic and acidic residues" evidence="2">
    <location>
        <begin position="749"/>
        <end position="768"/>
    </location>
</feature>
<dbReference type="PANTHER" id="PTHR37813">
    <property type="entry name" value="FELS-2 PROPHAGE PROTEIN"/>
    <property type="match status" value="1"/>
</dbReference>
<reference evidence="5 6" key="1">
    <citation type="submission" date="2018-08" db="EMBL/GenBank/DDBJ databases">
        <title>A genome reference for cultivated species of the human gut microbiota.</title>
        <authorList>
            <person name="Zou Y."/>
            <person name="Xue W."/>
            <person name="Luo G."/>
        </authorList>
    </citation>
    <scope>NUCLEOTIDE SEQUENCE [LARGE SCALE GENOMIC DNA]</scope>
    <source>
        <strain evidence="5 6">AF26-4BH</strain>
    </source>
</reference>
<dbReference type="EMBL" id="QVLU01000011">
    <property type="protein sequence ID" value="RGE71241.1"/>
    <property type="molecule type" value="Genomic_DNA"/>
</dbReference>
<proteinExistence type="predicted"/>
<feature type="transmembrane region" description="Helical" evidence="3">
    <location>
        <begin position="517"/>
        <end position="535"/>
    </location>
</feature>
<evidence type="ECO:0000313" key="6">
    <source>
        <dbReference type="Proteomes" id="UP000261166"/>
    </source>
</evidence>
<evidence type="ECO:0000259" key="4">
    <source>
        <dbReference type="Pfam" id="PF10145"/>
    </source>
</evidence>
<evidence type="ECO:0000313" key="5">
    <source>
        <dbReference type="EMBL" id="RGE71241.1"/>
    </source>
</evidence>
<feature type="transmembrane region" description="Helical" evidence="3">
    <location>
        <begin position="398"/>
        <end position="423"/>
    </location>
</feature>
<accession>A0A3E3IWJ4</accession>
<keyword evidence="3" id="KW-0812">Transmembrane</keyword>
<dbReference type="AlphaFoldDB" id="A0A3E3IWJ4"/>